<feature type="domain" description="Gliding motility protein GldL-like N-terminal" evidence="2">
    <location>
        <begin position="12"/>
        <end position="44"/>
    </location>
</feature>
<dbReference type="OrthoDB" id="799967at2"/>
<dbReference type="Proteomes" id="UP000297407">
    <property type="component" value="Unassembled WGS sequence"/>
</dbReference>
<keyword evidence="4" id="KW-1185">Reference proteome</keyword>
<reference evidence="3 4" key="1">
    <citation type="submission" date="2019-04" db="EMBL/GenBank/DDBJ databases">
        <title>Flavobacterium sp. strain DS2-A Genome sequencing and assembly.</title>
        <authorList>
            <person name="Kim I."/>
        </authorList>
    </citation>
    <scope>NUCLEOTIDE SEQUENCE [LARGE SCALE GENOMIC DNA]</scope>
    <source>
        <strain evidence="3 4">DS2-A</strain>
    </source>
</reference>
<evidence type="ECO:0000259" key="2">
    <source>
        <dbReference type="Pfam" id="PF22827"/>
    </source>
</evidence>
<proteinExistence type="predicted"/>
<dbReference type="Pfam" id="PF22827">
    <property type="entry name" value="GldL_N"/>
    <property type="match status" value="1"/>
</dbReference>
<evidence type="ECO:0000313" key="3">
    <source>
        <dbReference type="EMBL" id="TGD59921.1"/>
    </source>
</evidence>
<evidence type="ECO:0000256" key="1">
    <source>
        <dbReference type="SAM" id="Phobius"/>
    </source>
</evidence>
<feature type="transmembrane region" description="Helical" evidence="1">
    <location>
        <begin position="34"/>
        <end position="55"/>
    </location>
</feature>
<sequence>MKYKHIIIIFVLASIITTLGALLKIMHWTGASSLLLIGMLGEAFSGVLLIIKLAASKNDFLDK</sequence>
<accession>A0A4Z0LDH1</accession>
<name>A0A4Z0LDH1_9FLAO</name>
<keyword evidence="1" id="KW-1133">Transmembrane helix</keyword>
<organism evidence="3 4">
    <name type="scientific">Flavobacterium humi</name>
    <dbReference type="NCBI Taxonomy" id="2562683"/>
    <lineage>
        <taxon>Bacteria</taxon>
        <taxon>Pseudomonadati</taxon>
        <taxon>Bacteroidota</taxon>
        <taxon>Flavobacteriia</taxon>
        <taxon>Flavobacteriales</taxon>
        <taxon>Flavobacteriaceae</taxon>
        <taxon>Flavobacterium</taxon>
    </lineage>
</organism>
<keyword evidence="1" id="KW-0812">Transmembrane</keyword>
<dbReference type="AlphaFoldDB" id="A0A4Z0LDH1"/>
<comment type="caution">
    <text evidence="3">The sequence shown here is derived from an EMBL/GenBank/DDBJ whole genome shotgun (WGS) entry which is preliminary data.</text>
</comment>
<protein>
    <recommendedName>
        <fullName evidence="2">Gliding motility protein GldL-like N-terminal domain-containing protein</fullName>
    </recommendedName>
</protein>
<dbReference type="InterPro" id="IPR055087">
    <property type="entry name" value="GldL-like_N"/>
</dbReference>
<keyword evidence="1" id="KW-0472">Membrane</keyword>
<evidence type="ECO:0000313" key="4">
    <source>
        <dbReference type="Proteomes" id="UP000297407"/>
    </source>
</evidence>
<gene>
    <name evidence="3" type="ORF">E4635_02120</name>
</gene>
<dbReference type="EMBL" id="SRLH01000001">
    <property type="protein sequence ID" value="TGD59921.1"/>
    <property type="molecule type" value="Genomic_DNA"/>
</dbReference>
<feature type="transmembrane region" description="Helical" evidence="1">
    <location>
        <begin position="7"/>
        <end position="28"/>
    </location>
</feature>